<evidence type="ECO:0000259" key="3">
    <source>
        <dbReference type="PROSITE" id="PS50157"/>
    </source>
</evidence>
<dbReference type="PROSITE" id="PS50157">
    <property type="entry name" value="ZINC_FINGER_C2H2_2"/>
    <property type="match status" value="1"/>
</dbReference>
<evidence type="ECO:0000313" key="5">
    <source>
        <dbReference type="Proteomes" id="UP000028545"/>
    </source>
</evidence>
<feature type="compositionally biased region" description="Low complexity" evidence="2">
    <location>
        <begin position="1"/>
        <end position="13"/>
    </location>
</feature>
<dbReference type="GO" id="GO:0008270">
    <property type="term" value="F:zinc ion binding"/>
    <property type="evidence" value="ECO:0007669"/>
    <property type="project" value="UniProtKB-KW"/>
</dbReference>
<dbReference type="AlphaFoldDB" id="A0A084GCV6"/>
<dbReference type="SUPFAM" id="SSF57667">
    <property type="entry name" value="beta-beta-alpha zinc fingers"/>
    <property type="match status" value="1"/>
</dbReference>
<dbReference type="HOGENOM" id="CLU_466264_0_0_1"/>
<feature type="compositionally biased region" description="Low complexity" evidence="2">
    <location>
        <begin position="310"/>
        <end position="332"/>
    </location>
</feature>
<feature type="region of interest" description="Disordered" evidence="2">
    <location>
        <begin position="226"/>
        <end position="335"/>
    </location>
</feature>
<evidence type="ECO:0000256" key="1">
    <source>
        <dbReference type="PROSITE-ProRule" id="PRU00042"/>
    </source>
</evidence>
<dbReference type="EMBL" id="JOWA01000086">
    <property type="protein sequence ID" value="KEZ45168.1"/>
    <property type="molecule type" value="Genomic_DNA"/>
</dbReference>
<feature type="domain" description="C2H2-type" evidence="3">
    <location>
        <begin position="208"/>
        <end position="237"/>
    </location>
</feature>
<feature type="region of interest" description="Disordered" evidence="2">
    <location>
        <begin position="537"/>
        <end position="585"/>
    </location>
</feature>
<dbReference type="InterPro" id="IPR036236">
    <property type="entry name" value="Znf_C2H2_sf"/>
</dbReference>
<feature type="region of interest" description="Disordered" evidence="2">
    <location>
        <begin position="1"/>
        <end position="161"/>
    </location>
</feature>
<dbReference type="SMART" id="SM00355">
    <property type="entry name" value="ZnF_C2H2"/>
    <property type="match status" value="2"/>
</dbReference>
<gene>
    <name evidence="4" type="ORF">SAPIO_CDS2618</name>
</gene>
<feature type="compositionally biased region" description="Polar residues" evidence="2">
    <location>
        <begin position="83"/>
        <end position="98"/>
    </location>
</feature>
<proteinExistence type="predicted"/>
<feature type="compositionally biased region" description="Low complexity" evidence="2">
    <location>
        <begin position="419"/>
        <end position="448"/>
    </location>
</feature>
<name>A0A084GCV6_PSEDA</name>
<comment type="caution">
    <text evidence="4">The sequence shown here is derived from an EMBL/GenBank/DDBJ whole genome shotgun (WGS) entry which is preliminary data.</text>
</comment>
<sequence>MSSQSSSSNSAASHPRHSLHPSSHQHYHHPQPHHPLYLDNRYPHPSHGHGHDRRTTPLAQHPSPSSPENFSPASSSSLVSSSHQQATSNPGYRGSNTPDPMDQHGYSYGYHGASSSSSSLPPPPPQLSVHSSSSSSTANAAGSSPKPFTNNAGGNPQIPVKYTPVTHRVSKALKGLPVHICNDCVPPRTFSRNEHLKRHQLSHKTPSHECKIPGCGKKFHRKDLLDRHEQKHEQDRQMSMRRGSLFSAGRRPPHSTSDSGAGIISAPRHSPFPPMPDCVSRRFENPSPGLYDSSSAPIGTSRRNCTAFRTSTTTPPGSIEPSTPISPTGSSSRADFYGRPLSQGHGQCFGTNNYVFSAPLSHQSPVVQHQQILSPQENLMNLGGYYSNQAPRRPSLQLSFLTPSDNHNNHTNFVAAHDGSGIPSSASSSYSTGSDLTRSNRSTARSSSVDWVDESGFLSPSPMPANHGGNGPVELLSPISLDTPVPTTSISSTSAAVSIDTLEYQSPLSYTSPRGIPRASGSTVYNSLENMPLSSAYTENPALANRRQQHGEQQQQQQQQREHMDSLVCQPPPRSHPRSFSLFSN</sequence>
<keyword evidence="1" id="KW-0863">Zinc-finger</keyword>
<keyword evidence="1" id="KW-0479">Metal-binding</keyword>
<dbReference type="RefSeq" id="XP_016644967.1">
    <property type="nucleotide sequence ID" value="XM_016785591.1"/>
</dbReference>
<dbReference type="VEuPathDB" id="FungiDB:SAPIO_CDS2618"/>
<feature type="compositionally biased region" description="Basic and acidic residues" evidence="2">
    <location>
        <begin position="226"/>
        <end position="238"/>
    </location>
</feature>
<protein>
    <recommendedName>
        <fullName evidence="3">C2H2-type domain-containing protein</fullName>
    </recommendedName>
</protein>
<dbReference type="OrthoDB" id="6077919at2759"/>
<evidence type="ECO:0000313" key="4">
    <source>
        <dbReference type="EMBL" id="KEZ45168.1"/>
    </source>
</evidence>
<feature type="compositionally biased region" description="Polar residues" evidence="2">
    <location>
        <begin position="292"/>
        <end position="309"/>
    </location>
</feature>
<feature type="compositionally biased region" description="Low complexity" evidence="2">
    <location>
        <begin position="62"/>
        <end position="82"/>
    </location>
</feature>
<dbReference type="InterPro" id="IPR013087">
    <property type="entry name" value="Znf_C2H2_type"/>
</dbReference>
<feature type="compositionally biased region" description="Basic residues" evidence="2">
    <location>
        <begin position="14"/>
        <end position="32"/>
    </location>
</feature>
<feature type="compositionally biased region" description="Low complexity" evidence="2">
    <location>
        <begin position="127"/>
        <end position="145"/>
    </location>
</feature>
<accession>A0A084GCV6</accession>
<feature type="region of interest" description="Disordered" evidence="2">
    <location>
        <begin position="409"/>
        <end position="480"/>
    </location>
</feature>
<dbReference type="Proteomes" id="UP000028545">
    <property type="component" value="Unassembled WGS sequence"/>
</dbReference>
<dbReference type="Gene3D" id="3.30.160.60">
    <property type="entry name" value="Classic Zinc Finger"/>
    <property type="match status" value="1"/>
</dbReference>
<dbReference type="KEGG" id="sapo:SAPIO_CDS2618"/>
<organism evidence="4 5">
    <name type="scientific">Pseudallescheria apiosperma</name>
    <name type="common">Scedosporium apiospermum</name>
    <dbReference type="NCBI Taxonomy" id="563466"/>
    <lineage>
        <taxon>Eukaryota</taxon>
        <taxon>Fungi</taxon>
        <taxon>Dikarya</taxon>
        <taxon>Ascomycota</taxon>
        <taxon>Pezizomycotina</taxon>
        <taxon>Sordariomycetes</taxon>
        <taxon>Hypocreomycetidae</taxon>
        <taxon>Microascales</taxon>
        <taxon>Microascaceae</taxon>
        <taxon>Scedosporium</taxon>
    </lineage>
</organism>
<keyword evidence="5" id="KW-1185">Reference proteome</keyword>
<dbReference type="PROSITE" id="PS00028">
    <property type="entry name" value="ZINC_FINGER_C2H2_1"/>
    <property type="match status" value="1"/>
</dbReference>
<evidence type="ECO:0000256" key="2">
    <source>
        <dbReference type="SAM" id="MobiDB-lite"/>
    </source>
</evidence>
<reference evidence="4 5" key="1">
    <citation type="journal article" date="2014" name="Genome Announc.">
        <title>Draft genome sequence of the pathogenic fungus Scedosporium apiospermum.</title>
        <authorList>
            <person name="Vandeputte P."/>
            <person name="Ghamrawi S."/>
            <person name="Rechenmann M."/>
            <person name="Iltis A."/>
            <person name="Giraud S."/>
            <person name="Fleury M."/>
            <person name="Thornton C."/>
            <person name="Delhaes L."/>
            <person name="Meyer W."/>
            <person name="Papon N."/>
            <person name="Bouchara J.P."/>
        </authorList>
    </citation>
    <scope>NUCLEOTIDE SEQUENCE [LARGE SCALE GENOMIC DNA]</scope>
    <source>
        <strain evidence="4 5">IHEM 14462</strain>
    </source>
</reference>
<dbReference type="GeneID" id="27721690"/>
<dbReference type="Pfam" id="PF00096">
    <property type="entry name" value="zf-C2H2"/>
    <property type="match status" value="1"/>
</dbReference>
<keyword evidence="1" id="KW-0862">Zinc</keyword>